<dbReference type="EMBL" id="PYAT01000003">
    <property type="protein sequence ID" value="PSL41008.1"/>
    <property type="molecule type" value="Genomic_DNA"/>
</dbReference>
<gene>
    <name evidence="1" type="ORF">B0H99_103142</name>
</gene>
<evidence type="ECO:0000313" key="2">
    <source>
        <dbReference type="Proteomes" id="UP000242682"/>
    </source>
</evidence>
<name>A0A2P8H475_9BACL</name>
<proteinExistence type="predicted"/>
<dbReference type="RefSeq" id="WP_106532518.1">
    <property type="nucleotide sequence ID" value="NZ_PYAT01000003.1"/>
</dbReference>
<organism evidence="1 2">
    <name type="scientific">Planomicrobium soli</name>
    <dbReference type="NCBI Taxonomy" id="1176648"/>
    <lineage>
        <taxon>Bacteria</taxon>
        <taxon>Bacillati</taxon>
        <taxon>Bacillota</taxon>
        <taxon>Bacilli</taxon>
        <taxon>Bacillales</taxon>
        <taxon>Caryophanaceae</taxon>
        <taxon>Planomicrobium</taxon>
    </lineage>
</organism>
<dbReference type="Proteomes" id="UP000242682">
    <property type="component" value="Unassembled WGS sequence"/>
</dbReference>
<protein>
    <submittedName>
        <fullName evidence="1">Uncharacterized protein</fullName>
    </submittedName>
</protein>
<sequence>MLTWTYVDWGGNIGRGHTNLGFPFYEVEIKGWNDNQHYSDLEDLILVKVIETYSTIEVKLNYLHPDARNNLKARKLAKNTESYLINALRNKD</sequence>
<comment type="caution">
    <text evidence="1">The sequence shown here is derived from an EMBL/GenBank/DDBJ whole genome shotgun (WGS) entry which is preliminary data.</text>
</comment>
<evidence type="ECO:0000313" key="1">
    <source>
        <dbReference type="EMBL" id="PSL41008.1"/>
    </source>
</evidence>
<dbReference type="OrthoDB" id="2453081at2"/>
<reference evidence="1 2" key="1">
    <citation type="submission" date="2018-03" db="EMBL/GenBank/DDBJ databases">
        <title>Genomic Encyclopedia of Type Strains, Phase III (KMG-III): the genomes of soil and plant-associated and newly described type strains.</title>
        <authorList>
            <person name="Whitman W."/>
        </authorList>
    </citation>
    <scope>NUCLEOTIDE SEQUENCE [LARGE SCALE GENOMIC DNA]</scope>
    <source>
        <strain evidence="1 2">CGMCC 1.12259</strain>
    </source>
</reference>
<dbReference type="AlphaFoldDB" id="A0A2P8H475"/>
<accession>A0A2P8H475</accession>
<keyword evidence="2" id="KW-1185">Reference proteome</keyword>